<evidence type="ECO:0000256" key="4">
    <source>
        <dbReference type="PIRNR" id="PIRNR037567"/>
    </source>
</evidence>
<keyword evidence="3 4" id="KW-0808">Transferase</keyword>
<dbReference type="InterPro" id="IPR038601">
    <property type="entry name" value="MttB-like_sf"/>
</dbReference>
<dbReference type="InterPro" id="IPR010426">
    <property type="entry name" value="MTTB_MeTrfase"/>
</dbReference>
<evidence type="ECO:0000256" key="2">
    <source>
        <dbReference type="ARBA" id="ARBA00022603"/>
    </source>
</evidence>
<dbReference type="RefSeq" id="WP_106770635.1">
    <property type="nucleotide sequence ID" value="NZ_PXYK01000002.1"/>
</dbReference>
<dbReference type="AlphaFoldDB" id="A0A2P7SSI4"/>
<evidence type="ECO:0000256" key="1">
    <source>
        <dbReference type="ARBA" id="ARBA00007137"/>
    </source>
</evidence>
<proteinExistence type="inferred from homology"/>
<gene>
    <name evidence="5" type="ORF">C7I84_02820</name>
</gene>
<evidence type="ECO:0000313" key="5">
    <source>
        <dbReference type="EMBL" id="PSJ65295.1"/>
    </source>
</evidence>
<dbReference type="GO" id="GO:0032259">
    <property type="term" value="P:methylation"/>
    <property type="evidence" value="ECO:0007669"/>
    <property type="project" value="UniProtKB-KW"/>
</dbReference>
<keyword evidence="6" id="KW-1185">Reference proteome</keyword>
<protein>
    <recommendedName>
        <fullName evidence="4">Methyltransferase</fullName>
        <ecNumber evidence="4">2.1.1.-</ecNumber>
    </recommendedName>
</protein>
<dbReference type="GO" id="GO:0008168">
    <property type="term" value="F:methyltransferase activity"/>
    <property type="evidence" value="ECO:0007669"/>
    <property type="project" value="UniProtKB-KW"/>
</dbReference>
<dbReference type="OrthoDB" id="5713681at2"/>
<comment type="caution">
    <text evidence="5">The sequence shown here is derived from an EMBL/GenBank/DDBJ whole genome shotgun (WGS) entry which is preliminary data.</text>
</comment>
<dbReference type="GO" id="GO:0015948">
    <property type="term" value="P:methanogenesis"/>
    <property type="evidence" value="ECO:0007669"/>
    <property type="project" value="UniProtKB-UniRule"/>
</dbReference>
<accession>A0A2P7SSI4</accession>
<dbReference type="Proteomes" id="UP000241229">
    <property type="component" value="Unassembled WGS sequence"/>
</dbReference>
<dbReference type="PIRSF" id="PIRSF037567">
    <property type="entry name" value="MTTB_MeTrfase"/>
    <property type="match status" value="1"/>
</dbReference>
<dbReference type="Pfam" id="PF06253">
    <property type="entry name" value="MTTB"/>
    <property type="match status" value="1"/>
</dbReference>
<reference evidence="5 6" key="1">
    <citation type="submission" date="2018-03" db="EMBL/GenBank/DDBJ databases">
        <title>The draft genome of Mesorhizobium sp. 6GN-30.</title>
        <authorList>
            <person name="Liu L."/>
            <person name="Li L."/>
            <person name="Wang T."/>
            <person name="Zhang X."/>
            <person name="Liang L."/>
        </authorList>
    </citation>
    <scope>NUCLEOTIDE SEQUENCE [LARGE SCALE GENOMIC DNA]</scope>
    <source>
        <strain evidence="5 6">6GN30</strain>
    </source>
</reference>
<organism evidence="5 6">
    <name type="scientific">Kumtagia ephedrae</name>
    <dbReference type="NCBI Taxonomy" id="2116701"/>
    <lineage>
        <taxon>Bacteria</taxon>
        <taxon>Pseudomonadati</taxon>
        <taxon>Pseudomonadota</taxon>
        <taxon>Alphaproteobacteria</taxon>
        <taxon>Hyphomicrobiales</taxon>
        <taxon>Phyllobacteriaceae</taxon>
        <taxon>Kumtagia</taxon>
    </lineage>
</organism>
<keyword evidence="2 5" id="KW-0489">Methyltransferase</keyword>
<dbReference type="Gene3D" id="3.20.20.480">
    <property type="entry name" value="Trimethylamine methyltransferase-like"/>
    <property type="match status" value="1"/>
</dbReference>
<dbReference type="EC" id="2.1.1.-" evidence="4"/>
<evidence type="ECO:0000313" key="6">
    <source>
        <dbReference type="Proteomes" id="UP000241229"/>
    </source>
</evidence>
<comment type="similarity">
    <text evidence="1 4">Belongs to the trimethylamine methyltransferase family.</text>
</comment>
<name>A0A2P7SSI4_9HYPH</name>
<evidence type="ECO:0000256" key="3">
    <source>
        <dbReference type="ARBA" id="ARBA00022679"/>
    </source>
</evidence>
<sequence length="519" mass="57113">MTVADAVRTSEQLVAHRRGGGRLGRKAMRSAPIPSFPTLVRKIPVYDIVPDEAVELIHEASLAILEEVGCEFRDDEAIAMWKRAGADVTDTRVRIDRALLMELVAKVPAEFTLNARNPDRTVQVGGDNSIFVPMYGAPYVRDLDNNRRYGTLADLNNFHKLAYMAPALHSSSSIICEPMDIPVPKRHLHIIHSALKHSDKPFMGIVTSRERAEDTMEMAGIVFGQEFVRDNPVLVSITNCNSPLVWDATMLDAMKVYARHNQPLILAPFALCGASTSASAVGAVAQVNAEALAGVAFTQLLRPGSPQIYGQFMVTVDMKTGAPMGGTPEAAQMMYLMGALARKYRLPWRTSGFHVGSKLNDAQAGYEANMLMHAAILAGANYIWHSAGWLEAGLTCGYSKFATDCEQLVGWYKYAGGLSFDDFKDALAAIREVGPAGHFLGTQHTLEHFESAFFMPSLMDFNSFEQWNAEGARDHDTRGREKARAMLADYEEPKLDEGIAEGLADFIARREERLPDTVN</sequence>
<dbReference type="EMBL" id="PXYK01000002">
    <property type="protein sequence ID" value="PSJ65295.1"/>
    <property type="molecule type" value="Genomic_DNA"/>
</dbReference>